<dbReference type="EMBL" id="LECT01000019">
    <property type="protein sequence ID" value="KLU05383.1"/>
    <property type="molecule type" value="Genomic_DNA"/>
</dbReference>
<dbReference type="AlphaFoldDB" id="A0A0J1BFR1"/>
<organism evidence="1 2">
    <name type="scientific">Rhodopirellula islandica</name>
    <dbReference type="NCBI Taxonomy" id="595434"/>
    <lineage>
        <taxon>Bacteria</taxon>
        <taxon>Pseudomonadati</taxon>
        <taxon>Planctomycetota</taxon>
        <taxon>Planctomycetia</taxon>
        <taxon>Pirellulales</taxon>
        <taxon>Pirellulaceae</taxon>
        <taxon>Rhodopirellula</taxon>
    </lineage>
</organism>
<proteinExistence type="predicted"/>
<reference evidence="1" key="1">
    <citation type="submission" date="2015-05" db="EMBL/GenBank/DDBJ databases">
        <title>Permanent draft genome of Rhodopirellula islandicus K833.</title>
        <authorList>
            <person name="Kizina J."/>
            <person name="Richter M."/>
            <person name="Glockner F.O."/>
            <person name="Harder J."/>
        </authorList>
    </citation>
    <scope>NUCLEOTIDE SEQUENCE [LARGE SCALE GENOMIC DNA]</scope>
    <source>
        <strain evidence="1">K833</strain>
    </source>
</reference>
<gene>
    <name evidence="1" type="ORF">RISK_002590</name>
</gene>
<name>A0A0J1BFR1_RHOIS</name>
<evidence type="ECO:0000313" key="2">
    <source>
        <dbReference type="Proteomes" id="UP000036367"/>
    </source>
</evidence>
<dbReference type="Proteomes" id="UP000036367">
    <property type="component" value="Unassembled WGS sequence"/>
</dbReference>
<keyword evidence="2" id="KW-1185">Reference proteome</keyword>
<protein>
    <submittedName>
        <fullName evidence="1">Uncharacterized protein</fullName>
    </submittedName>
</protein>
<sequence length="50" mass="5524">MTGSSGDLFPPERSGWETQISSRVSAKQLFSCCFRAKTVKSMPVFEPVRG</sequence>
<comment type="caution">
    <text evidence="1">The sequence shown here is derived from an EMBL/GenBank/DDBJ whole genome shotgun (WGS) entry which is preliminary data.</text>
</comment>
<evidence type="ECO:0000313" key="1">
    <source>
        <dbReference type="EMBL" id="KLU05383.1"/>
    </source>
</evidence>
<accession>A0A0J1BFR1</accession>